<evidence type="ECO:0000313" key="3">
    <source>
        <dbReference type="Proteomes" id="UP001370490"/>
    </source>
</evidence>
<proteinExistence type="predicted"/>
<sequence length="276" mass="31296">MQNQTDFAVSVKKFKPGSDFFVQIEGKELGFKEGIEFGFDEHFGGELDIDRANDRIVKNHPEIGKECEAYMNSDQMGSNFEFVELQTPTDSEHTENHQVPMMLSLALDPAIFIDSGWVQEVNFDVANKPIESMNFGSISENEPVEKKEFMVVEEGTKNEDLVEVFDKEEEQSEADFDKEDQESKNREEFEGLEPETKTGVMENLIKHLEKQSIGVPVLSAIVRLVMFGVQRKHKEASSAMGGIKWRSKKGGHNSSKEVKPYPELCSVSLNHLRDLI</sequence>
<comment type="caution">
    <text evidence="2">The sequence shown here is derived from an EMBL/GenBank/DDBJ whole genome shotgun (WGS) entry which is preliminary data.</text>
</comment>
<name>A0AAN8UAP7_9MAGN</name>
<dbReference type="AlphaFoldDB" id="A0AAN8UAP7"/>
<gene>
    <name evidence="2" type="ORF">RJ641_024088</name>
</gene>
<evidence type="ECO:0000313" key="2">
    <source>
        <dbReference type="EMBL" id="KAK6911995.1"/>
    </source>
</evidence>
<organism evidence="2 3">
    <name type="scientific">Dillenia turbinata</name>
    <dbReference type="NCBI Taxonomy" id="194707"/>
    <lineage>
        <taxon>Eukaryota</taxon>
        <taxon>Viridiplantae</taxon>
        <taxon>Streptophyta</taxon>
        <taxon>Embryophyta</taxon>
        <taxon>Tracheophyta</taxon>
        <taxon>Spermatophyta</taxon>
        <taxon>Magnoliopsida</taxon>
        <taxon>eudicotyledons</taxon>
        <taxon>Gunneridae</taxon>
        <taxon>Pentapetalae</taxon>
        <taxon>Dilleniales</taxon>
        <taxon>Dilleniaceae</taxon>
        <taxon>Dillenia</taxon>
    </lineage>
</organism>
<evidence type="ECO:0000256" key="1">
    <source>
        <dbReference type="SAM" id="MobiDB-lite"/>
    </source>
</evidence>
<dbReference type="Proteomes" id="UP001370490">
    <property type="component" value="Unassembled WGS sequence"/>
</dbReference>
<keyword evidence="3" id="KW-1185">Reference proteome</keyword>
<dbReference type="EMBL" id="JBAMMX010000028">
    <property type="protein sequence ID" value="KAK6911995.1"/>
    <property type="molecule type" value="Genomic_DNA"/>
</dbReference>
<reference evidence="2 3" key="1">
    <citation type="submission" date="2023-12" db="EMBL/GenBank/DDBJ databases">
        <title>A high-quality genome assembly for Dillenia turbinata (Dilleniales).</title>
        <authorList>
            <person name="Chanderbali A."/>
        </authorList>
    </citation>
    <scope>NUCLEOTIDE SEQUENCE [LARGE SCALE GENOMIC DNA]</scope>
    <source>
        <strain evidence="2">LSX21</strain>
        <tissue evidence="2">Leaf</tissue>
    </source>
</reference>
<feature type="compositionally biased region" description="Acidic residues" evidence="1">
    <location>
        <begin position="165"/>
        <end position="180"/>
    </location>
</feature>
<accession>A0AAN8UAP7</accession>
<protein>
    <submittedName>
        <fullName evidence="2">Uncharacterized protein</fullName>
    </submittedName>
</protein>
<feature type="region of interest" description="Disordered" evidence="1">
    <location>
        <begin position="165"/>
        <end position="194"/>
    </location>
</feature>